<protein>
    <submittedName>
        <fullName evidence="1">Uncharacterized protein</fullName>
    </submittedName>
</protein>
<proteinExistence type="predicted"/>
<evidence type="ECO:0000313" key="1">
    <source>
        <dbReference type="EMBL" id="KAI5663830.1"/>
    </source>
</evidence>
<comment type="caution">
    <text evidence="1">The sequence shown here is derived from an EMBL/GenBank/DDBJ whole genome shotgun (WGS) entry which is preliminary data.</text>
</comment>
<reference evidence="2" key="1">
    <citation type="journal article" date="2023" name="Nat. Plants">
        <title>Single-cell RNA sequencing provides a high-resolution roadmap for understanding the multicellular compartmentation of specialized metabolism.</title>
        <authorList>
            <person name="Sun S."/>
            <person name="Shen X."/>
            <person name="Li Y."/>
            <person name="Li Y."/>
            <person name="Wang S."/>
            <person name="Li R."/>
            <person name="Zhang H."/>
            <person name="Shen G."/>
            <person name="Guo B."/>
            <person name="Wei J."/>
            <person name="Xu J."/>
            <person name="St-Pierre B."/>
            <person name="Chen S."/>
            <person name="Sun C."/>
        </authorList>
    </citation>
    <scope>NUCLEOTIDE SEQUENCE [LARGE SCALE GENOMIC DNA]</scope>
</reference>
<dbReference type="Proteomes" id="UP001060085">
    <property type="component" value="Linkage Group LG05"/>
</dbReference>
<evidence type="ECO:0000313" key="2">
    <source>
        <dbReference type="Proteomes" id="UP001060085"/>
    </source>
</evidence>
<sequence length="210" mass="23590">MVVFIEEALKYKLKGFEDQGKASKEQIGGKNGEILGKSTLPPTVSLPLLLLIGLFRHNHLEEYTIPHPTGLTLLSPVGFGLRSANTTLLRDFIIELRFFIKRGDLGMVRNLIYNLKRIHIIKVLEQPQNEGLIMSIDGHLPTQSHQEGTSDPTRMNLNETLRSMQQSIEGIVRQFQSVAKDVEELKKGKSSAILEKRVGDYLGGFNLPHH</sequence>
<keyword evidence="2" id="KW-1185">Reference proteome</keyword>
<gene>
    <name evidence="1" type="ORF">M9H77_23153</name>
</gene>
<organism evidence="1 2">
    <name type="scientific">Catharanthus roseus</name>
    <name type="common">Madagascar periwinkle</name>
    <name type="synonym">Vinca rosea</name>
    <dbReference type="NCBI Taxonomy" id="4058"/>
    <lineage>
        <taxon>Eukaryota</taxon>
        <taxon>Viridiplantae</taxon>
        <taxon>Streptophyta</taxon>
        <taxon>Embryophyta</taxon>
        <taxon>Tracheophyta</taxon>
        <taxon>Spermatophyta</taxon>
        <taxon>Magnoliopsida</taxon>
        <taxon>eudicotyledons</taxon>
        <taxon>Gunneridae</taxon>
        <taxon>Pentapetalae</taxon>
        <taxon>asterids</taxon>
        <taxon>lamiids</taxon>
        <taxon>Gentianales</taxon>
        <taxon>Apocynaceae</taxon>
        <taxon>Rauvolfioideae</taxon>
        <taxon>Vinceae</taxon>
        <taxon>Catharanthinae</taxon>
        <taxon>Catharanthus</taxon>
    </lineage>
</organism>
<name>A0ACC0AU82_CATRO</name>
<accession>A0ACC0AU82</accession>
<dbReference type="EMBL" id="CM044705">
    <property type="protein sequence ID" value="KAI5663830.1"/>
    <property type="molecule type" value="Genomic_DNA"/>
</dbReference>